<dbReference type="EMBL" id="BTSX01000006">
    <property type="protein sequence ID" value="GMT03876.1"/>
    <property type="molecule type" value="Genomic_DNA"/>
</dbReference>
<evidence type="ECO:0000313" key="2">
    <source>
        <dbReference type="EMBL" id="GMT03876.1"/>
    </source>
</evidence>
<evidence type="ECO:0000256" key="1">
    <source>
        <dbReference type="SAM" id="MobiDB-lite"/>
    </source>
</evidence>
<accession>A0AAV5UBM9</accession>
<comment type="caution">
    <text evidence="2">The sequence shown here is derived from an EMBL/GenBank/DDBJ whole genome shotgun (WGS) entry which is preliminary data.</text>
</comment>
<protein>
    <submittedName>
        <fullName evidence="2">Uncharacterized protein</fullName>
    </submittedName>
</protein>
<evidence type="ECO:0000313" key="3">
    <source>
        <dbReference type="Proteomes" id="UP001432027"/>
    </source>
</evidence>
<organism evidence="2 3">
    <name type="scientific">Pristionchus entomophagus</name>
    <dbReference type="NCBI Taxonomy" id="358040"/>
    <lineage>
        <taxon>Eukaryota</taxon>
        <taxon>Metazoa</taxon>
        <taxon>Ecdysozoa</taxon>
        <taxon>Nematoda</taxon>
        <taxon>Chromadorea</taxon>
        <taxon>Rhabditida</taxon>
        <taxon>Rhabditina</taxon>
        <taxon>Diplogasteromorpha</taxon>
        <taxon>Diplogasteroidea</taxon>
        <taxon>Neodiplogasteridae</taxon>
        <taxon>Pristionchus</taxon>
    </lineage>
</organism>
<keyword evidence="3" id="KW-1185">Reference proteome</keyword>
<feature type="non-terminal residue" evidence="2">
    <location>
        <position position="158"/>
    </location>
</feature>
<feature type="compositionally biased region" description="Basic and acidic residues" evidence="1">
    <location>
        <begin position="149"/>
        <end position="158"/>
    </location>
</feature>
<dbReference type="Proteomes" id="UP001432027">
    <property type="component" value="Unassembled WGS sequence"/>
</dbReference>
<sequence>RSQSVLVPRARIDGSSAITVSRATTNPAFATTPITTKPAIATAQEDEKVLQRVVRIPAAATGQASDAVSTCKTRGRPSVQQQKQKPSIIDSEESSKDKVEEPVADEERIEQPVAPISRGTGETLLSTGSDSQQQPQQDEQAGSSSTATDGKDELVRSQ</sequence>
<feature type="compositionally biased region" description="Polar residues" evidence="1">
    <location>
        <begin position="62"/>
        <end position="85"/>
    </location>
</feature>
<feature type="compositionally biased region" description="Basic and acidic residues" evidence="1">
    <location>
        <begin position="93"/>
        <end position="110"/>
    </location>
</feature>
<reference evidence="2" key="1">
    <citation type="submission" date="2023-10" db="EMBL/GenBank/DDBJ databases">
        <title>Genome assembly of Pristionchus species.</title>
        <authorList>
            <person name="Yoshida K."/>
            <person name="Sommer R.J."/>
        </authorList>
    </citation>
    <scope>NUCLEOTIDE SEQUENCE</scope>
    <source>
        <strain evidence="2">RS0144</strain>
    </source>
</reference>
<feature type="region of interest" description="Disordered" evidence="1">
    <location>
        <begin position="59"/>
        <end position="158"/>
    </location>
</feature>
<gene>
    <name evidence="2" type="ORF">PENTCL1PPCAC_26050</name>
</gene>
<proteinExistence type="predicted"/>
<name>A0AAV5UBM9_9BILA</name>
<feature type="non-terminal residue" evidence="2">
    <location>
        <position position="1"/>
    </location>
</feature>
<feature type="compositionally biased region" description="Low complexity" evidence="1">
    <location>
        <begin position="126"/>
        <end position="144"/>
    </location>
</feature>
<dbReference type="AlphaFoldDB" id="A0AAV5UBM9"/>